<gene>
    <name evidence="7" type="ORF">AKL21_01635</name>
</gene>
<evidence type="ECO:0000256" key="3">
    <source>
        <dbReference type="ARBA" id="ARBA00022638"/>
    </source>
</evidence>
<sequence length="605" mass="65651">MAQLVSRKVRRKEEKQIKFYRDAKKNAAIVGTTLTACSIVAPLAKPVTAEAANTNQAQVSQDLSQTATRSNSTALITELAAHAQPVAAANDLYASVMIAQAIVESGWGTSSLSRAPYYNLFGIKGSYNGQTVYMNTLEYLNGKWVTMKEPFRDYPSYKESFADNAATLRNVYIGGQYYYRGAWKSNTKSYRDATAWLTGRYATAPNYASVLNNVIETYGLTRYDTPASGNAGGGASTGSSNGGTNSSNNSSSGSASTSQYYTVKSGDSVWGISNKYGISMNDLISWNNIKNNFIYPGQRLIVKKGTSSSTNTNSNSSNSSQNTNKPSGNTSNSTSQYYTVKSGDSVWGISNKYGISMSSLVSWNNIKNNFIYPGQRLIVKKGTSSSANTNSNSNSSNSSQNTNKPSGNTTANTTAKTYYTVKSGDSVWSISNKYGISMNSLISWNGIKNNFIYPGQRLVVRNGSASTSSTANKPAQSNTTSQSNTNTSKPTTTSGQNQYYTIQSGESVWSVSNKYKISMDQFRQWNNIKNDFIYPGQKVIVKKGSTTQTNSAQNTASSSSKTYKVQSGDSVWGIANKFGITMDKLIQLNKIQNNFIYPGQTLKVK</sequence>
<keyword evidence="2" id="KW-0929">Antimicrobial</keyword>
<dbReference type="Pfam" id="PF01832">
    <property type="entry name" value="Glucosaminidase"/>
    <property type="match status" value="1"/>
</dbReference>
<feature type="region of interest" description="Disordered" evidence="5">
    <location>
        <begin position="464"/>
        <end position="497"/>
    </location>
</feature>
<comment type="caution">
    <text evidence="7">The sequence shown here is derived from an EMBL/GenBank/DDBJ whole genome shotgun (WGS) entry which is preliminary data.</text>
</comment>
<feature type="compositionally biased region" description="Polar residues" evidence="5">
    <location>
        <begin position="325"/>
        <end position="335"/>
    </location>
</feature>
<feature type="domain" description="LysM" evidence="6">
    <location>
        <begin position="259"/>
        <end position="302"/>
    </location>
</feature>
<dbReference type="SMART" id="SM00257">
    <property type="entry name" value="LysM"/>
    <property type="match status" value="5"/>
</dbReference>
<dbReference type="EMBL" id="LHUG01000002">
    <property type="protein sequence ID" value="PAB01656.1"/>
    <property type="molecule type" value="Genomic_DNA"/>
</dbReference>
<dbReference type="GO" id="GO:0004040">
    <property type="term" value="F:amidase activity"/>
    <property type="evidence" value="ECO:0007669"/>
    <property type="project" value="InterPro"/>
</dbReference>
<feature type="domain" description="LysM" evidence="6">
    <location>
        <begin position="336"/>
        <end position="379"/>
    </location>
</feature>
<feature type="region of interest" description="Disordered" evidence="5">
    <location>
        <begin position="382"/>
        <end position="412"/>
    </location>
</feature>
<feature type="compositionally biased region" description="Low complexity" evidence="5">
    <location>
        <begin position="306"/>
        <end position="324"/>
    </location>
</feature>
<dbReference type="Pfam" id="PF01476">
    <property type="entry name" value="LysM"/>
    <property type="match status" value="5"/>
</dbReference>
<dbReference type="Gene3D" id="4.10.80.30">
    <property type="entry name" value="DNA polymerase, domain 6"/>
    <property type="match status" value="1"/>
</dbReference>
<dbReference type="PANTHER" id="PTHR33734">
    <property type="entry name" value="LYSM DOMAIN-CONTAINING GPI-ANCHORED PROTEIN 2"/>
    <property type="match status" value="1"/>
</dbReference>
<feature type="compositionally biased region" description="Polar residues" evidence="5">
    <location>
        <begin position="464"/>
        <end position="476"/>
    </location>
</feature>
<dbReference type="GO" id="GO:0042742">
    <property type="term" value="P:defense response to bacterium"/>
    <property type="evidence" value="ECO:0007669"/>
    <property type="project" value="UniProtKB-KW"/>
</dbReference>
<dbReference type="SUPFAM" id="SSF54106">
    <property type="entry name" value="LysM domain"/>
    <property type="match status" value="5"/>
</dbReference>
<organism evidence="7 8">
    <name type="scientific">Enterococcus canintestini</name>
    <dbReference type="NCBI Taxonomy" id="317010"/>
    <lineage>
        <taxon>Bacteria</taxon>
        <taxon>Bacillati</taxon>
        <taxon>Bacillota</taxon>
        <taxon>Bacilli</taxon>
        <taxon>Lactobacillales</taxon>
        <taxon>Enterococcaceae</taxon>
        <taxon>Enterococcus</taxon>
    </lineage>
</organism>
<evidence type="ECO:0000313" key="8">
    <source>
        <dbReference type="Proteomes" id="UP000216797"/>
    </source>
</evidence>
<evidence type="ECO:0000256" key="5">
    <source>
        <dbReference type="SAM" id="MobiDB-lite"/>
    </source>
</evidence>
<feature type="compositionally biased region" description="Low complexity" evidence="5">
    <location>
        <begin position="237"/>
        <end position="258"/>
    </location>
</feature>
<name>A0A267HTI0_9ENTE</name>
<evidence type="ECO:0000256" key="2">
    <source>
        <dbReference type="ARBA" id="ARBA00022529"/>
    </source>
</evidence>
<feature type="domain" description="LysM" evidence="6">
    <location>
        <begin position="498"/>
        <end position="541"/>
    </location>
</feature>
<proteinExistence type="inferred from homology"/>
<feature type="domain" description="LysM" evidence="6">
    <location>
        <begin position="417"/>
        <end position="460"/>
    </location>
</feature>
<feature type="domain" description="LysM" evidence="6">
    <location>
        <begin position="561"/>
        <end position="604"/>
    </location>
</feature>
<dbReference type="Gene3D" id="1.10.530.10">
    <property type="match status" value="1"/>
</dbReference>
<dbReference type="InterPro" id="IPR036779">
    <property type="entry name" value="LysM_dom_sf"/>
</dbReference>
<dbReference type="RefSeq" id="WP_095005829.1">
    <property type="nucleotide sequence ID" value="NZ_LHUG01000002.1"/>
</dbReference>
<feature type="region of interest" description="Disordered" evidence="5">
    <location>
        <begin position="305"/>
        <end position="335"/>
    </location>
</feature>
<evidence type="ECO:0000256" key="1">
    <source>
        <dbReference type="ARBA" id="ARBA00010266"/>
    </source>
</evidence>
<keyword evidence="3" id="KW-0081">Bacteriolytic enzyme</keyword>
<dbReference type="GO" id="GO:0031640">
    <property type="term" value="P:killing of cells of another organism"/>
    <property type="evidence" value="ECO:0007669"/>
    <property type="project" value="UniProtKB-KW"/>
</dbReference>
<keyword evidence="8" id="KW-1185">Reference proteome</keyword>
<evidence type="ECO:0000256" key="4">
    <source>
        <dbReference type="ARBA" id="ARBA00032108"/>
    </source>
</evidence>
<protein>
    <recommendedName>
        <fullName evidence="4">Peptidoglycan hydrolase</fullName>
    </recommendedName>
</protein>
<feature type="compositionally biased region" description="Low complexity" evidence="5">
    <location>
        <begin position="383"/>
        <end position="412"/>
    </location>
</feature>
<dbReference type="SMART" id="SM00047">
    <property type="entry name" value="LYZ2"/>
    <property type="match status" value="1"/>
</dbReference>
<dbReference type="InterPro" id="IPR018392">
    <property type="entry name" value="LysM"/>
</dbReference>
<dbReference type="AlphaFoldDB" id="A0A267HTI0"/>
<reference evidence="7 8" key="1">
    <citation type="submission" date="2015-08" db="EMBL/GenBank/DDBJ databases">
        <title>Enterococcus genome sequence.</title>
        <authorList>
            <person name="Acedo J.Z."/>
            <person name="Vederas J.C."/>
        </authorList>
    </citation>
    <scope>NUCLEOTIDE SEQUENCE [LARGE SCALE GENOMIC DNA]</scope>
    <source>
        <strain evidence="7 8">49</strain>
    </source>
</reference>
<dbReference type="InterPro" id="IPR002901">
    <property type="entry name" value="MGlyc_endo_b_GlcNAc-like_dom"/>
</dbReference>
<dbReference type="PANTHER" id="PTHR33734:SF22">
    <property type="entry name" value="MEMBRANE-BOUND LYTIC MUREIN TRANSGLYCOSYLASE D"/>
    <property type="match status" value="1"/>
</dbReference>
<dbReference type="GO" id="GO:0008932">
    <property type="term" value="F:lytic endotransglycosylase activity"/>
    <property type="evidence" value="ECO:0007669"/>
    <property type="project" value="TreeGrafter"/>
</dbReference>
<accession>A0A267HTI0</accession>
<feature type="region of interest" description="Disordered" evidence="5">
    <location>
        <begin position="230"/>
        <end position="258"/>
    </location>
</feature>
<dbReference type="PROSITE" id="PS51782">
    <property type="entry name" value="LYSM"/>
    <property type="match status" value="5"/>
</dbReference>
<feature type="compositionally biased region" description="Low complexity" evidence="5">
    <location>
        <begin position="477"/>
        <end position="494"/>
    </location>
</feature>
<dbReference type="CDD" id="cd00118">
    <property type="entry name" value="LysM"/>
    <property type="match status" value="5"/>
</dbReference>
<comment type="similarity">
    <text evidence="1">Belongs to the glycosyl hydrolase 73 family.</text>
</comment>
<evidence type="ECO:0000313" key="7">
    <source>
        <dbReference type="EMBL" id="PAB01656.1"/>
    </source>
</evidence>
<evidence type="ECO:0000259" key="6">
    <source>
        <dbReference type="PROSITE" id="PS51782"/>
    </source>
</evidence>
<dbReference type="Proteomes" id="UP000216797">
    <property type="component" value="Unassembled WGS sequence"/>
</dbReference>
<dbReference type="Gene3D" id="3.10.350.10">
    <property type="entry name" value="LysM domain"/>
    <property type="match status" value="5"/>
</dbReference>